<sequence>MSRKKQSDRVEEAMLRSHAGADDSLEVYNGQETSLVTQDPIARKIFSLLEAADNQAKTQMKTYIALGKVLIEHKALVGHGKFQKWFEKNVGPESGNPRSFSYMMGTRYMEIAENEEEVLKMEQISLRKALVHLKEKKAVARKEKSLNEDSPKARKLRAESLRSRKHSGETISDEESKFVYQYLLEIKKEKETEFTVFIKNLDDEISFFS</sequence>
<organism evidence="2 3">
    <name type="scientific">Leptospira gomenensis</name>
    <dbReference type="NCBI Taxonomy" id="2484974"/>
    <lineage>
        <taxon>Bacteria</taxon>
        <taxon>Pseudomonadati</taxon>
        <taxon>Spirochaetota</taxon>
        <taxon>Spirochaetia</taxon>
        <taxon>Leptospirales</taxon>
        <taxon>Leptospiraceae</taxon>
        <taxon>Leptospira</taxon>
    </lineage>
</organism>
<evidence type="ECO:0000313" key="3">
    <source>
        <dbReference type="Proteomes" id="UP000298277"/>
    </source>
</evidence>
<dbReference type="InterPro" id="IPR021451">
    <property type="entry name" value="DUF3102"/>
</dbReference>
<name>A0A5F1YDK4_9LEPT</name>
<keyword evidence="3" id="KW-1185">Reference proteome</keyword>
<dbReference type="RefSeq" id="WP_135595539.1">
    <property type="nucleotide sequence ID" value="NZ_RQEZ01000086.1"/>
</dbReference>
<proteinExistence type="predicted"/>
<evidence type="ECO:0000313" key="2">
    <source>
        <dbReference type="EMBL" id="TGK36207.1"/>
    </source>
</evidence>
<dbReference type="EMBL" id="RQFA01000024">
    <property type="protein sequence ID" value="TGK36207.1"/>
    <property type="molecule type" value="Genomic_DNA"/>
</dbReference>
<dbReference type="AlphaFoldDB" id="A0A5F1YDK4"/>
<accession>A0A5F1YDK4</accession>
<protein>
    <submittedName>
        <fullName evidence="2">DUF3102 domain-containing protein</fullName>
    </submittedName>
</protein>
<evidence type="ECO:0000256" key="1">
    <source>
        <dbReference type="SAM" id="MobiDB-lite"/>
    </source>
</evidence>
<reference evidence="2" key="1">
    <citation type="journal article" date="2019" name="PLoS Negl. Trop. Dis.">
        <title>Revisiting the worldwide diversity of Leptospira species in the environment.</title>
        <authorList>
            <person name="Vincent A.T."/>
            <person name="Schiettekatte O."/>
            <person name="Bourhy P."/>
            <person name="Veyrier F.J."/>
            <person name="Picardeau M."/>
        </authorList>
    </citation>
    <scope>NUCLEOTIDE SEQUENCE [LARGE SCALE GENOMIC DNA]</scope>
    <source>
        <strain evidence="2">201800299</strain>
    </source>
</reference>
<dbReference type="Proteomes" id="UP000298277">
    <property type="component" value="Unassembled WGS sequence"/>
</dbReference>
<dbReference type="Pfam" id="PF11300">
    <property type="entry name" value="DUF3102"/>
    <property type="match status" value="1"/>
</dbReference>
<comment type="caution">
    <text evidence="2">The sequence shown here is derived from an EMBL/GenBank/DDBJ whole genome shotgun (WGS) entry which is preliminary data.</text>
</comment>
<gene>
    <name evidence="2" type="ORF">EHQ17_04650</name>
</gene>
<feature type="region of interest" description="Disordered" evidence="1">
    <location>
        <begin position="141"/>
        <end position="168"/>
    </location>
</feature>